<organism evidence="1">
    <name type="scientific">marine sediment metagenome</name>
    <dbReference type="NCBI Taxonomy" id="412755"/>
    <lineage>
        <taxon>unclassified sequences</taxon>
        <taxon>metagenomes</taxon>
        <taxon>ecological metagenomes</taxon>
    </lineage>
</organism>
<evidence type="ECO:0000313" key="1">
    <source>
        <dbReference type="EMBL" id="GAF92100.1"/>
    </source>
</evidence>
<name>X0UUH0_9ZZZZ</name>
<dbReference type="PROSITE" id="PS50005">
    <property type="entry name" value="TPR"/>
    <property type="match status" value="1"/>
</dbReference>
<feature type="non-terminal residue" evidence="1">
    <location>
        <position position="1"/>
    </location>
</feature>
<comment type="caution">
    <text evidence="1">The sequence shown here is derived from an EMBL/GenBank/DDBJ whole genome shotgun (WGS) entry which is preliminary data.</text>
</comment>
<protein>
    <submittedName>
        <fullName evidence="1">Uncharacterized protein</fullName>
    </submittedName>
</protein>
<dbReference type="AlphaFoldDB" id="X0UUH0"/>
<dbReference type="InterPro" id="IPR011990">
    <property type="entry name" value="TPR-like_helical_dom_sf"/>
</dbReference>
<sequence length="274" mass="31689">RYDEAEEAYRKALELRPESIRGWMELGHLLYEKMKRYGEAEEAYRKAICLKEDHSCAWFYLARLLSDENIRQYEDAEKAYIEALKYENNDTLIWQELIRLQFEKDGKASRAFEVAKECVARQPEDWKLFNAIAWAFFKEGRGYYLREAEIWACKAVKLEPNDAGARGTYSCILGGVGKGQEALGHVKFFVENRKLVEMYIFDAMTLFTRIAALGFGREALEVLQASPSAEILEPLVVGLRLFVGEDVKVAAEIMEVGKDVMKRIQERQDKVQDK</sequence>
<dbReference type="InterPro" id="IPR019734">
    <property type="entry name" value="TPR_rpt"/>
</dbReference>
<dbReference type="Gene3D" id="1.25.40.10">
    <property type="entry name" value="Tetratricopeptide repeat domain"/>
    <property type="match status" value="2"/>
</dbReference>
<dbReference type="SMART" id="SM00028">
    <property type="entry name" value="TPR"/>
    <property type="match status" value="3"/>
</dbReference>
<dbReference type="SUPFAM" id="SSF48452">
    <property type="entry name" value="TPR-like"/>
    <property type="match status" value="1"/>
</dbReference>
<gene>
    <name evidence="1" type="ORF">S01H1_31657</name>
</gene>
<dbReference type="Pfam" id="PF13181">
    <property type="entry name" value="TPR_8"/>
    <property type="match status" value="2"/>
</dbReference>
<dbReference type="PANTHER" id="PTHR12558:SF13">
    <property type="entry name" value="CELL DIVISION CYCLE PROTEIN 27 HOMOLOG"/>
    <property type="match status" value="1"/>
</dbReference>
<dbReference type="PANTHER" id="PTHR12558">
    <property type="entry name" value="CELL DIVISION CYCLE 16,23,27"/>
    <property type="match status" value="1"/>
</dbReference>
<feature type="non-terminal residue" evidence="1">
    <location>
        <position position="274"/>
    </location>
</feature>
<accession>X0UUH0</accession>
<dbReference type="EMBL" id="BARS01019546">
    <property type="protein sequence ID" value="GAF92100.1"/>
    <property type="molecule type" value="Genomic_DNA"/>
</dbReference>
<proteinExistence type="predicted"/>
<reference evidence="1" key="1">
    <citation type="journal article" date="2014" name="Front. Microbiol.">
        <title>High frequency of phylogenetically diverse reductive dehalogenase-homologous genes in deep subseafloor sedimentary metagenomes.</title>
        <authorList>
            <person name="Kawai M."/>
            <person name="Futagami T."/>
            <person name="Toyoda A."/>
            <person name="Takaki Y."/>
            <person name="Nishi S."/>
            <person name="Hori S."/>
            <person name="Arai W."/>
            <person name="Tsubouchi T."/>
            <person name="Morono Y."/>
            <person name="Uchiyama I."/>
            <person name="Ito T."/>
            <person name="Fujiyama A."/>
            <person name="Inagaki F."/>
            <person name="Takami H."/>
        </authorList>
    </citation>
    <scope>NUCLEOTIDE SEQUENCE</scope>
    <source>
        <strain evidence="1">Expedition CK06-06</strain>
    </source>
</reference>
<dbReference type="PROSITE" id="PS50293">
    <property type="entry name" value="TPR_REGION"/>
    <property type="match status" value="1"/>
</dbReference>